<name>A0ABY5Y7L5_9FLAO</name>
<dbReference type="RefSeq" id="WP_260571806.1">
    <property type="nucleotide sequence ID" value="NZ_CP104205.1"/>
</dbReference>
<sequence length="190" mass="22868">MFDRLLEWDWETLIFLNNLGVERFDAFWETITKYPPWIPLFIIFFVLIFRAVHWRQALGILVVLSTMILFVETLTNLTKLVVERLRPNNDDEIRMFIRVLRNPSSYSFYSGHACMSFSITTFVYFFVRKRFRWTYLFYIWPFLFIMSRIYPGVHYPSDVIVGALVGVLSAWIFYKLYTNLILPYLTLSHP</sequence>
<keyword evidence="1" id="KW-1133">Transmembrane helix</keyword>
<keyword evidence="1" id="KW-0472">Membrane</keyword>
<organism evidence="3 4">
    <name type="scientific">Maribacter litopenaei</name>
    <dbReference type="NCBI Taxonomy" id="2976127"/>
    <lineage>
        <taxon>Bacteria</taxon>
        <taxon>Pseudomonadati</taxon>
        <taxon>Bacteroidota</taxon>
        <taxon>Flavobacteriia</taxon>
        <taxon>Flavobacteriales</taxon>
        <taxon>Flavobacteriaceae</taxon>
        <taxon>Maribacter</taxon>
    </lineage>
</organism>
<accession>A0ABY5Y7L5</accession>
<dbReference type="EMBL" id="CP104205">
    <property type="protein sequence ID" value="UWX54140.1"/>
    <property type="molecule type" value="Genomic_DNA"/>
</dbReference>
<keyword evidence="4" id="KW-1185">Reference proteome</keyword>
<keyword evidence="1" id="KW-0812">Transmembrane</keyword>
<evidence type="ECO:0000259" key="2">
    <source>
        <dbReference type="SMART" id="SM00014"/>
    </source>
</evidence>
<protein>
    <submittedName>
        <fullName evidence="3">Phosphatase PAP2 family protein</fullName>
    </submittedName>
</protein>
<evidence type="ECO:0000256" key="1">
    <source>
        <dbReference type="SAM" id="Phobius"/>
    </source>
</evidence>
<proteinExistence type="predicted"/>
<dbReference type="InterPro" id="IPR000326">
    <property type="entry name" value="PAP2/HPO"/>
</dbReference>
<feature type="transmembrane region" description="Helical" evidence="1">
    <location>
        <begin position="57"/>
        <end position="77"/>
    </location>
</feature>
<dbReference type="Proteomes" id="UP001059209">
    <property type="component" value="Chromosome"/>
</dbReference>
<dbReference type="PANTHER" id="PTHR14969:SF13">
    <property type="entry name" value="AT30094P"/>
    <property type="match status" value="1"/>
</dbReference>
<feature type="transmembrane region" description="Helical" evidence="1">
    <location>
        <begin position="34"/>
        <end position="52"/>
    </location>
</feature>
<dbReference type="SUPFAM" id="SSF48317">
    <property type="entry name" value="Acid phosphatase/Vanadium-dependent haloperoxidase"/>
    <property type="match status" value="1"/>
</dbReference>
<evidence type="ECO:0000313" key="3">
    <source>
        <dbReference type="EMBL" id="UWX54140.1"/>
    </source>
</evidence>
<evidence type="ECO:0000313" key="4">
    <source>
        <dbReference type="Proteomes" id="UP001059209"/>
    </source>
</evidence>
<dbReference type="Pfam" id="PF01569">
    <property type="entry name" value="PAP2"/>
    <property type="match status" value="1"/>
</dbReference>
<feature type="domain" description="Phosphatidic acid phosphatase type 2/haloperoxidase" evidence="2">
    <location>
        <begin position="62"/>
        <end position="174"/>
    </location>
</feature>
<reference evidence="3" key="1">
    <citation type="submission" date="2022-09" db="EMBL/GenBank/DDBJ databases">
        <title>Maribacter litopenaei sp. nov., isolated from the intestinal tract of the Pacific White Shrimp, Litopenaeus vannamei.</title>
        <authorList>
            <person name="Kim S.Y."/>
            <person name="Hwang C.Y."/>
        </authorList>
    </citation>
    <scope>NUCLEOTIDE SEQUENCE</scope>
    <source>
        <strain evidence="3">HL-LV01</strain>
    </source>
</reference>
<dbReference type="InterPro" id="IPR036938">
    <property type="entry name" value="PAP2/HPO_sf"/>
</dbReference>
<dbReference type="Gene3D" id="1.20.144.10">
    <property type="entry name" value="Phosphatidic acid phosphatase type 2/haloperoxidase"/>
    <property type="match status" value="1"/>
</dbReference>
<dbReference type="SMART" id="SM00014">
    <property type="entry name" value="acidPPc"/>
    <property type="match status" value="1"/>
</dbReference>
<dbReference type="PANTHER" id="PTHR14969">
    <property type="entry name" value="SPHINGOSINE-1-PHOSPHATE PHOSPHOHYDROLASE"/>
    <property type="match status" value="1"/>
</dbReference>
<feature type="transmembrane region" description="Helical" evidence="1">
    <location>
        <begin position="159"/>
        <end position="177"/>
    </location>
</feature>
<feature type="transmembrane region" description="Helical" evidence="1">
    <location>
        <begin position="106"/>
        <end position="127"/>
    </location>
</feature>
<feature type="transmembrane region" description="Helical" evidence="1">
    <location>
        <begin position="134"/>
        <end position="153"/>
    </location>
</feature>
<gene>
    <name evidence="3" type="ORF">NYZ99_14100</name>
</gene>